<evidence type="ECO:0000313" key="6">
    <source>
        <dbReference type="Proteomes" id="UP001139477"/>
    </source>
</evidence>
<dbReference type="RefSeq" id="WP_253335171.1">
    <property type="nucleotide sequence ID" value="NZ_JAMYXC010000301.1"/>
</dbReference>
<evidence type="ECO:0000313" key="5">
    <source>
        <dbReference type="EMBL" id="MCP1170478.1"/>
    </source>
</evidence>
<comment type="caution">
    <text evidence="5">The sequence shown here is derived from an EMBL/GenBank/DDBJ whole genome shotgun (WGS) entry which is preliminary data.</text>
</comment>
<dbReference type="Pfam" id="PF07859">
    <property type="entry name" value="Abhydrolase_3"/>
    <property type="match status" value="1"/>
</dbReference>
<organism evidence="5 6">
    <name type="scientific">Limimaricola litoreus</name>
    <dbReference type="NCBI Taxonomy" id="2955316"/>
    <lineage>
        <taxon>Bacteria</taxon>
        <taxon>Pseudomonadati</taxon>
        <taxon>Pseudomonadota</taxon>
        <taxon>Alphaproteobacteria</taxon>
        <taxon>Rhodobacterales</taxon>
        <taxon>Paracoccaceae</taxon>
        <taxon>Limimaricola</taxon>
    </lineage>
</organism>
<dbReference type="InterPro" id="IPR050300">
    <property type="entry name" value="GDXG_lipolytic_enzyme"/>
</dbReference>
<comment type="similarity">
    <text evidence="1">Belongs to the 'GDXG' lipolytic enzyme family.</text>
</comment>
<sequence length="381" mass="40836">MINQTSIRGLAFGMAGAIALTGAAQVAQAESHSESAMAQEPVVLVPPVRGFIDSLAGSEPINEKTPENARQTLIDAQTGADVEMPAADVDEVTLSVGPTGEVNVVLVRPEGSQGQTLPGVVYFHGGGWVLGNYTTHERLMRDMANQTGAAFVFVEYTPAPEAKHPVQIEQDYAVLQYVSENAEDFGIDPERLATAGDSVGGQMVSSVAMMAEAQGGPEIDAQVMFYPVTTAELDSESYELFADGPWLTKPAMEWFWENYLPEGADISDPMISPLMASEEQLANFAPTLVITDENDVLRDEGEAFATKLVEAGVETETTRYLHTIHDFAMLNAIADTAPTRAAIEQAAGFLREHLDIETAMTQAGAMDDMSEVEAEAEQSAN</sequence>
<keyword evidence="3" id="KW-0732">Signal</keyword>
<dbReference type="PANTHER" id="PTHR48081">
    <property type="entry name" value="AB HYDROLASE SUPERFAMILY PROTEIN C4A8.06C"/>
    <property type="match status" value="1"/>
</dbReference>
<reference evidence="5" key="1">
    <citation type="submission" date="2022-06" db="EMBL/GenBank/DDBJ databases">
        <title>Limimaricola sediminis sp. nov., isolated from an intertidal sediment.</title>
        <authorList>
            <person name="Shao X."/>
        </authorList>
    </citation>
    <scope>NUCLEOTIDE SEQUENCE</scope>
    <source>
        <strain evidence="5">ASW11-118</strain>
    </source>
</reference>
<keyword evidence="2 5" id="KW-0378">Hydrolase</keyword>
<dbReference type="EMBL" id="JAMYXC010000301">
    <property type="protein sequence ID" value="MCP1170478.1"/>
    <property type="molecule type" value="Genomic_DNA"/>
</dbReference>
<keyword evidence="6" id="KW-1185">Reference proteome</keyword>
<dbReference type="InterPro" id="IPR013094">
    <property type="entry name" value="AB_hydrolase_3"/>
</dbReference>
<proteinExistence type="inferred from homology"/>
<feature type="chain" id="PRO_5040911665" evidence="3">
    <location>
        <begin position="30"/>
        <end position="381"/>
    </location>
</feature>
<gene>
    <name evidence="5" type="ORF">NHG85_18395</name>
</gene>
<dbReference type="InterPro" id="IPR029058">
    <property type="entry name" value="AB_hydrolase_fold"/>
</dbReference>
<dbReference type="PANTHER" id="PTHR48081:SF8">
    <property type="entry name" value="ALPHA_BETA HYDROLASE FOLD-3 DOMAIN-CONTAINING PROTEIN-RELATED"/>
    <property type="match status" value="1"/>
</dbReference>
<dbReference type="PROSITE" id="PS01173">
    <property type="entry name" value="LIPASE_GDXG_HIS"/>
    <property type="match status" value="1"/>
</dbReference>
<dbReference type="GO" id="GO:0016787">
    <property type="term" value="F:hydrolase activity"/>
    <property type="evidence" value="ECO:0007669"/>
    <property type="project" value="UniProtKB-KW"/>
</dbReference>
<evidence type="ECO:0000256" key="3">
    <source>
        <dbReference type="SAM" id="SignalP"/>
    </source>
</evidence>
<dbReference type="InterPro" id="IPR002168">
    <property type="entry name" value="Lipase_GDXG_HIS_AS"/>
</dbReference>
<feature type="signal peptide" evidence="3">
    <location>
        <begin position="1"/>
        <end position="29"/>
    </location>
</feature>
<evidence type="ECO:0000256" key="1">
    <source>
        <dbReference type="ARBA" id="ARBA00010515"/>
    </source>
</evidence>
<name>A0A9X2G0H2_9RHOB</name>
<accession>A0A9X2G0H2</accession>
<dbReference type="Proteomes" id="UP001139477">
    <property type="component" value="Unassembled WGS sequence"/>
</dbReference>
<protein>
    <submittedName>
        <fullName evidence="5">Alpha/beta hydrolase</fullName>
    </submittedName>
</protein>
<feature type="domain" description="Alpha/beta hydrolase fold-3" evidence="4">
    <location>
        <begin position="120"/>
        <end position="328"/>
    </location>
</feature>
<evidence type="ECO:0000259" key="4">
    <source>
        <dbReference type="Pfam" id="PF07859"/>
    </source>
</evidence>
<dbReference type="SUPFAM" id="SSF53474">
    <property type="entry name" value="alpha/beta-Hydrolases"/>
    <property type="match status" value="1"/>
</dbReference>
<evidence type="ECO:0000256" key="2">
    <source>
        <dbReference type="ARBA" id="ARBA00022801"/>
    </source>
</evidence>
<dbReference type="AlphaFoldDB" id="A0A9X2G0H2"/>
<dbReference type="Gene3D" id="3.40.50.1820">
    <property type="entry name" value="alpha/beta hydrolase"/>
    <property type="match status" value="1"/>
</dbReference>